<feature type="domain" description="Methyltransferase" evidence="4">
    <location>
        <begin position="42"/>
        <end position="135"/>
    </location>
</feature>
<sequence length="226" mass="25077">MSTPDAKEHWEQHYGERDRVWSGRVNLRLAEVVPGLPVGRALDLGCGEGADSVWLAERGWAVIAADISDTALQRARSAAETRGVLDRIDFQQHDLSQTFPDGEFDLVSAHFLHSTLPLDRTRIFLRAAAALKPGGTLLIVDHSAPPPGDSKLDHHRHMFLSPEEVVASLNLSAAEWEPAQTKVVEREVNWPDREPFIWHDNVIVLRRRPACSAASLTPRRGTPGRA</sequence>
<organism evidence="5 6">
    <name type="scientific">Mycolicibacterium tusciae</name>
    <dbReference type="NCBI Taxonomy" id="75922"/>
    <lineage>
        <taxon>Bacteria</taxon>
        <taxon>Bacillati</taxon>
        <taxon>Actinomycetota</taxon>
        <taxon>Actinomycetes</taxon>
        <taxon>Mycobacteriales</taxon>
        <taxon>Mycobacteriaceae</taxon>
        <taxon>Mycolicibacterium</taxon>
    </lineage>
</organism>
<evidence type="ECO:0000256" key="2">
    <source>
        <dbReference type="ARBA" id="ARBA00022679"/>
    </source>
</evidence>
<dbReference type="OrthoDB" id="9786503at2"/>
<keyword evidence="2 5" id="KW-0808">Transferase</keyword>
<name>A0A1X0JTK3_9MYCO</name>
<keyword evidence="1 5" id="KW-0489">Methyltransferase</keyword>
<accession>A0A1X0JTK3</accession>
<keyword evidence="6" id="KW-1185">Reference proteome</keyword>
<dbReference type="AlphaFoldDB" id="A0A1X0JTK3"/>
<evidence type="ECO:0000259" key="4">
    <source>
        <dbReference type="Pfam" id="PF13649"/>
    </source>
</evidence>
<dbReference type="SUPFAM" id="SSF53335">
    <property type="entry name" value="S-adenosyl-L-methionine-dependent methyltransferases"/>
    <property type="match status" value="1"/>
</dbReference>
<evidence type="ECO:0000313" key="5">
    <source>
        <dbReference type="EMBL" id="ORB66234.1"/>
    </source>
</evidence>
<evidence type="ECO:0000256" key="1">
    <source>
        <dbReference type="ARBA" id="ARBA00022603"/>
    </source>
</evidence>
<protein>
    <submittedName>
        <fullName evidence="5">SAM-dependent methyltransferase</fullName>
    </submittedName>
</protein>
<dbReference type="eggNOG" id="COG2813">
    <property type="taxonomic scope" value="Bacteria"/>
</dbReference>
<dbReference type="PANTHER" id="PTHR43464">
    <property type="entry name" value="METHYLTRANSFERASE"/>
    <property type="match status" value="1"/>
</dbReference>
<proteinExistence type="predicted"/>
<dbReference type="EMBL" id="MVIM01000004">
    <property type="protein sequence ID" value="ORB66234.1"/>
    <property type="molecule type" value="Genomic_DNA"/>
</dbReference>
<keyword evidence="3" id="KW-0949">S-adenosyl-L-methionine</keyword>
<evidence type="ECO:0000313" key="6">
    <source>
        <dbReference type="Proteomes" id="UP000192411"/>
    </source>
</evidence>
<gene>
    <name evidence="5" type="ORF">BST47_10240</name>
</gene>
<dbReference type="InterPro" id="IPR029063">
    <property type="entry name" value="SAM-dependent_MTases_sf"/>
</dbReference>
<evidence type="ECO:0000256" key="3">
    <source>
        <dbReference type="ARBA" id="ARBA00022691"/>
    </source>
</evidence>
<dbReference type="STRING" id="75922.BST47_10240"/>
<dbReference type="Gene3D" id="3.40.50.150">
    <property type="entry name" value="Vaccinia Virus protein VP39"/>
    <property type="match status" value="1"/>
</dbReference>
<dbReference type="PANTHER" id="PTHR43464:SF19">
    <property type="entry name" value="UBIQUINONE BIOSYNTHESIS O-METHYLTRANSFERASE, MITOCHONDRIAL"/>
    <property type="match status" value="1"/>
</dbReference>
<dbReference type="CDD" id="cd02440">
    <property type="entry name" value="AdoMet_MTases"/>
    <property type="match status" value="1"/>
</dbReference>
<dbReference type="GO" id="GO:0032259">
    <property type="term" value="P:methylation"/>
    <property type="evidence" value="ECO:0007669"/>
    <property type="project" value="UniProtKB-KW"/>
</dbReference>
<dbReference type="InterPro" id="IPR041698">
    <property type="entry name" value="Methyltransf_25"/>
</dbReference>
<comment type="caution">
    <text evidence="5">The sequence shown here is derived from an EMBL/GenBank/DDBJ whole genome shotgun (WGS) entry which is preliminary data.</text>
</comment>
<dbReference type="RefSeq" id="WP_083125404.1">
    <property type="nucleotide sequence ID" value="NZ_MVIM01000004.1"/>
</dbReference>
<dbReference type="Proteomes" id="UP000192411">
    <property type="component" value="Unassembled WGS sequence"/>
</dbReference>
<dbReference type="GO" id="GO:0008168">
    <property type="term" value="F:methyltransferase activity"/>
    <property type="evidence" value="ECO:0007669"/>
    <property type="project" value="UniProtKB-KW"/>
</dbReference>
<dbReference type="Pfam" id="PF13649">
    <property type="entry name" value="Methyltransf_25"/>
    <property type="match status" value="1"/>
</dbReference>
<reference evidence="5 6" key="1">
    <citation type="submission" date="2017-02" db="EMBL/GenBank/DDBJ databases">
        <title>The new phylogeny of genus Mycobacterium.</title>
        <authorList>
            <person name="Tortoli E."/>
            <person name="Trovato A."/>
            <person name="Cirillo D.M."/>
        </authorList>
    </citation>
    <scope>NUCLEOTIDE SEQUENCE [LARGE SCALE GENOMIC DNA]</scope>
    <source>
        <strain evidence="5 6">DSM 44338</strain>
    </source>
</reference>